<dbReference type="GO" id="GO:0016491">
    <property type="term" value="F:oxidoreductase activity"/>
    <property type="evidence" value="ECO:0007669"/>
    <property type="project" value="InterPro"/>
</dbReference>
<evidence type="ECO:0000256" key="2">
    <source>
        <dbReference type="ARBA" id="ARBA00022692"/>
    </source>
</evidence>
<comment type="caution">
    <text evidence="7">The sequence shown here is derived from an EMBL/GenBank/DDBJ whole genome shotgun (WGS) entry which is preliminary data.</text>
</comment>
<evidence type="ECO:0000313" key="8">
    <source>
        <dbReference type="Proteomes" id="UP000187209"/>
    </source>
</evidence>
<evidence type="ECO:0000313" key="7">
    <source>
        <dbReference type="EMBL" id="OMJ82859.1"/>
    </source>
</evidence>
<dbReference type="PANTHER" id="PTHR11863">
    <property type="entry name" value="STEROL DESATURASE"/>
    <property type="match status" value="1"/>
</dbReference>
<dbReference type="EMBL" id="MPUH01000324">
    <property type="protein sequence ID" value="OMJ82859.1"/>
    <property type="molecule type" value="Genomic_DNA"/>
</dbReference>
<keyword evidence="3 5" id="KW-1133">Transmembrane helix</keyword>
<comment type="subcellular location">
    <subcellularLocation>
        <location evidence="1">Membrane</location>
    </subcellularLocation>
</comment>
<reference evidence="7 8" key="1">
    <citation type="submission" date="2016-11" db="EMBL/GenBank/DDBJ databases">
        <title>The macronuclear genome of Stentor coeruleus: a giant cell with tiny introns.</title>
        <authorList>
            <person name="Slabodnick M."/>
            <person name="Ruby J.G."/>
            <person name="Reiff S.B."/>
            <person name="Swart E.C."/>
            <person name="Gosai S."/>
            <person name="Prabakaran S."/>
            <person name="Witkowska E."/>
            <person name="Larue G.E."/>
            <person name="Fisher S."/>
            <person name="Freeman R.M."/>
            <person name="Gunawardena J."/>
            <person name="Chu W."/>
            <person name="Stover N.A."/>
            <person name="Gregory B.D."/>
            <person name="Nowacki M."/>
            <person name="Derisi J."/>
            <person name="Roy S.W."/>
            <person name="Marshall W.F."/>
            <person name="Sood P."/>
        </authorList>
    </citation>
    <scope>NUCLEOTIDE SEQUENCE [LARGE SCALE GENOMIC DNA]</scope>
    <source>
        <strain evidence="7">WM001</strain>
    </source>
</reference>
<keyword evidence="4 5" id="KW-0472">Membrane</keyword>
<dbReference type="Proteomes" id="UP000187209">
    <property type="component" value="Unassembled WGS sequence"/>
</dbReference>
<evidence type="ECO:0000259" key="6">
    <source>
        <dbReference type="Pfam" id="PF04116"/>
    </source>
</evidence>
<feature type="domain" description="Fatty acid hydroxylase" evidence="6">
    <location>
        <begin position="89"/>
        <end position="223"/>
    </location>
</feature>
<evidence type="ECO:0000256" key="5">
    <source>
        <dbReference type="SAM" id="Phobius"/>
    </source>
</evidence>
<accession>A0A1R2C1N1</accession>
<dbReference type="InterPro" id="IPR006694">
    <property type="entry name" value="Fatty_acid_hydroxylase"/>
</dbReference>
<dbReference type="InterPro" id="IPR050307">
    <property type="entry name" value="Sterol_Desaturase_Related"/>
</dbReference>
<dbReference type="GO" id="GO:0016020">
    <property type="term" value="C:membrane"/>
    <property type="evidence" value="ECO:0007669"/>
    <property type="project" value="UniProtKB-SubCell"/>
</dbReference>
<keyword evidence="2 5" id="KW-0812">Transmembrane</keyword>
<evidence type="ECO:0000256" key="3">
    <source>
        <dbReference type="ARBA" id="ARBA00022989"/>
    </source>
</evidence>
<feature type="transmembrane region" description="Helical" evidence="5">
    <location>
        <begin position="78"/>
        <end position="101"/>
    </location>
</feature>
<organism evidence="7 8">
    <name type="scientific">Stentor coeruleus</name>
    <dbReference type="NCBI Taxonomy" id="5963"/>
    <lineage>
        <taxon>Eukaryota</taxon>
        <taxon>Sar</taxon>
        <taxon>Alveolata</taxon>
        <taxon>Ciliophora</taxon>
        <taxon>Postciliodesmatophora</taxon>
        <taxon>Heterotrichea</taxon>
        <taxon>Heterotrichida</taxon>
        <taxon>Stentoridae</taxon>
        <taxon>Stentor</taxon>
    </lineage>
</organism>
<dbReference type="AlphaFoldDB" id="A0A1R2C1N1"/>
<dbReference type="GO" id="GO:0008610">
    <property type="term" value="P:lipid biosynthetic process"/>
    <property type="evidence" value="ECO:0007669"/>
    <property type="project" value="InterPro"/>
</dbReference>
<gene>
    <name evidence="7" type="ORF">SteCoe_16327</name>
</gene>
<dbReference type="GO" id="GO:0005506">
    <property type="term" value="F:iron ion binding"/>
    <property type="evidence" value="ECO:0007669"/>
    <property type="project" value="InterPro"/>
</dbReference>
<keyword evidence="8" id="KW-1185">Reference proteome</keyword>
<name>A0A1R2C1N1_9CILI</name>
<proteinExistence type="predicted"/>
<evidence type="ECO:0000256" key="4">
    <source>
        <dbReference type="ARBA" id="ARBA00023136"/>
    </source>
</evidence>
<dbReference type="OrthoDB" id="1658724at2759"/>
<sequence>MTSLNLFYYILYIGKYKYFEQYRVSQTPWPWETDKKSFTENLKKTFLIVSFNQLIISPLIAYLSLLSGVNIKLSYEDFPSSCVIFAHIVFFIIIEDFVNYWSHRFLHSPFMYKRFHKQHHDNVMTYSFAGGYSHPVEYILSGLLPTSIGPIILGQKCHIVTLYLWVIMRNFESVDGHSAYEIPWNPFRVLPFSAGAEYHSYHHSHNIGNYGSFLTFWDSFYGTNKSFLAFKNISKIN</sequence>
<evidence type="ECO:0000256" key="1">
    <source>
        <dbReference type="ARBA" id="ARBA00004370"/>
    </source>
</evidence>
<protein>
    <recommendedName>
        <fullName evidence="6">Fatty acid hydroxylase domain-containing protein</fullName>
    </recommendedName>
</protein>
<dbReference type="Pfam" id="PF04116">
    <property type="entry name" value="FA_hydroxylase"/>
    <property type="match status" value="1"/>
</dbReference>
<feature type="transmembrane region" description="Helical" evidence="5">
    <location>
        <begin position="45"/>
        <end position="66"/>
    </location>
</feature>